<dbReference type="InterPro" id="IPR000847">
    <property type="entry name" value="LysR_HTH_N"/>
</dbReference>
<evidence type="ECO:0000259" key="5">
    <source>
        <dbReference type="PROSITE" id="PS50931"/>
    </source>
</evidence>
<dbReference type="Gene3D" id="3.40.190.290">
    <property type="match status" value="1"/>
</dbReference>
<evidence type="ECO:0000256" key="1">
    <source>
        <dbReference type="ARBA" id="ARBA00009437"/>
    </source>
</evidence>
<dbReference type="EMBL" id="FXBL01000004">
    <property type="protein sequence ID" value="SMH53916.1"/>
    <property type="molecule type" value="Genomic_DNA"/>
</dbReference>
<accession>A0A1X7PRI8</accession>
<feature type="domain" description="HTH lysR-type" evidence="5">
    <location>
        <begin position="33"/>
        <end position="82"/>
    </location>
</feature>
<dbReference type="PANTHER" id="PTHR30419">
    <property type="entry name" value="HTH-TYPE TRANSCRIPTIONAL REGULATOR YBHD"/>
    <property type="match status" value="1"/>
</dbReference>
<sequence>MTSDNSRRYRSRRCNAPWVLETMQLLSSSAILLDAVARAGSFRRAAEALNMSASAINRQILNMEAEIGLPLLERLPRGVRPTPVGERLLADIRRWRREQALAEGQLRELTGQRRGAVSIGATECFSTAVLPDVIRSLWQYHSGLEVSTQFASTEELVRKLVAKELDLALIFNPPARFAADIVFRLKLRPGLVMATNHPLAGSRNLRLANCLRYGFVLPDSSVRIHEFIESAFREAHIEVLSPLKSNSIAMMKSMLSNAEMMAILSIFDVHTELAQGSLVFLKIEDSKLEKEELVIAVPSNRRPSPATQAAITLLRAALTDIASTHSTTDNVS</sequence>
<dbReference type="InterPro" id="IPR005119">
    <property type="entry name" value="LysR_subst-bd"/>
</dbReference>
<proteinExistence type="inferred from homology"/>
<reference evidence="6 7" key="1">
    <citation type="submission" date="2017-04" db="EMBL/GenBank/DDBJ databases">
        <authorList>
            <person name="Afonso C.L."/>
            <person name="Miller P.J."/>
            <person name="Scott M.A."/>
            <person name="Spackman E."/>
            <person name="Goraichik I."/>
            <person name="Dimitrov K.M."/>
            <person name="Suarez D.L."/>
            <person name="Swayne D.E."/>
        </authorList>
    </citation>
    <scope>NUCLEOTIDE SEQUENCE [LARGE SCALE GENOMIC DNA]</scope>
    <source>
        <strain evidence="6 7">B5P</strain>
    </source>
</reference>
<dbReference type="Pfam" id="PF00126">
    <property type="entry name" value="HTH_1"/>
    <property type="match status" value="1"/>
</dbReference>
<dbReference type="GO" id="GO:0005829">
    <property type="term" value="C:cytosol"/>
    <property type="evidence" value="ECO:0007669"/>
    <property type="project" value="TreeGrafter"/>
</dbReference>
<dbReference type="RefSeq" id="WP_085466602.1">
    <property type="nucleotide sequence ID" value="NZ_FXBL01000004.1"/>
</dbReference>
<name>A0A1X7PRI8_9HYPH</name>
<dbReference type="SUPFAM" id="SSF46785">
    <property type="entry name" value="Winged helix' DNA-binding domain"/>
    <property type="match status" value="1"/>
</dbReference>
<evidence type="ECO:0000256" key="3">
    <source>
        <dbReference type="ARBA" id="ARBA00023125"/>
    </source>
</evidence>
<dbReference type="Gene3D" id="1.10.10.10">
    <property type="entry name" value="Winged helix-like DNA-binding domain superfamily/Winged helix DNA-binding domain"/>
    <property type="match status" value="1"/>
</dbReference>
<evidence type="ECO:0000313" key="6">
    <source>
        <dbReference type="EMBL" id="SMH53916.1"/>
    </source>
</evidence>
<keyword evidence="2" id="KW-0805">Transcription regulation</keyword>
<dbReference type="Pfam" id="PF03466">
    <property type="entry name" value="LysR_substrate"/>
    <property type="match status" value="1"/>
</dbReference>
<keyword evidence="7" id="KW-1185">Reference proteome</keyword>
<dbReference type="PROSITE" id="PS50931">
    <property type="entry name" value="HTH_LYSR"/>
    <property type="match status" value="1"/>
</dbReference>
<dbReference type="Proteomes" id="UP000193083">
    <property type="component" value="Unassembled WGS sequence"/>
</dbReference>
<evidence type="ECO:0000256" key="2">
    <source>
        <dbReference type="ARBA" id="ARBA00023015"/>
    </source>
</evidence>
<dbReference type="PANTHER" id="PTHR30419:SF8">
    <property type="entry name" value="NITROGEN ASSIMILATION TRANSCRIPTIONAL ACTIVATOR-RELATED"/>
    <property type="match status" value="1"/>
</dbReference>
<organism evidence="6 7">
    <name type="scientific">Mesorhizobium australicum</name>
    <dbReference type="NCBI Taxonomy" id="536018"/>
    <lineage>
        <taxon>Bacteria</taxon>
        <taxon>Pseudomonadati</taxon>
        <taxon>Pseudomonadota</taxon>
        <taxon>Alphaproteobacteria</taxon>
        <taxon>Hyphomicrobiales</taxon>
        <taxon>Phyllobacteriaceae</taxon>
        <taxon>Mesorhizobium</taxon>
    </lineage>
</organism>
<keyword evidence="3 6" id="KW-0238">DNA-binding</keyword>
<dbReference type="InterPro" id="IPR036390">
    <property type="entry name" value="WH_DNA-bd_sf"/>
</dbReference>
<dbReference type="GO" id="GO:0003677">
    <property type="term" value="F:DNA binding"/>
    <property type="evidence" value="ECO:0007669"/>
    <property type="project" value="UniProtKB-KW"/>
</dbReference>
<gene>
    <name evidence="6" type="ORF">SAMN02982922_4962</name>
</gene>
<dbReference type="GO" id="GO:0003700">
    <property type="term" value="F:DNA-binding transcription factor activity"/>
    <property type="evidence" value="ECO:0007669"/>
    <property type="project" value="InterPro"/>
</dbReference>
<evidence type="ECO:0000256" key="4">
    <source>
        <dbReference type="ARBA" id="ARBA00023163"/>
    </source>
</evidence>
<dbReference type="InterPro" id="IPR036388">
    <property type="entry name" value="WH-like_DNA-bd_sf"/>
</dbReference>
<protein>
    <submittedName>
        <fullName evidence="6">DNA-binding transcriptional regulator, LysR family</fullName>
    </submittedName>
</protein>
<comment type="similarity">
    <text evidence="1">Belongs to the LysR transcriptional regulatory family.</text>
</comment>
<dbReference type="AlphaFoldDB" id="A0A1X7PRI8"/>
<dbReference type="InterPro" id="IPR050950">
    <property type="entry name" value="HTH-type_LysR_regulators"/>
</dbReference>
<keyword evidence="4" id="KW-0804">Transcription</keyword>
<evidence type="ECO:0000313" key="7">
    <source>
        <dbReference type="Proteomes" id="UP000193083"/>
    </source>
</evidence>
<dbReference type="OrthoDB" id="7809623at2"/>
<dbReference type="SUPFAM" id="SSF53850">
    <property type="entry name" value="Periplasmic binding protein-like II"/>
    <property type="match status" value="1"/>
</dbReference>